<dbReference type="AlphaFoldDB" id="A0A0F9HFZ7"/>
<reference evidence="1" key="1">
    <citation type="journal article" date="2015" name="Nature">
        <title>Complex archaea that bridge the gap between prokaryotes and eukaryotes.</title>
        <authorList>
            <person name="Spang A."/>
            <person name="Saw J.H."/>
            <person name="Jorgensen S.L."/>
            <person name="Zaremba-Niedzwiedzka K."/>
            <person name="Martijn J."/>
            <person name="Lind A.E."/>
            <person name="van Eijk R."/>
            <person name="Schleper C."/>
            <person name="Guy L."/>
            <person name="Ettema T.J."/>
        </authorList>
    </citation>
    <scope>NUCLEOTIDE SEQUENCE</scope>
</reference>
<sequence length="85" mass="10115">MKSYRNLLAELKLVRRSKYPYLADFFKQLRINEIKSEFVVEVKPLLVRLNKSLSYPKSKPNLDNLSLQEIYELKRAGKISYSDYL</sequence>
<gene>
    <name evidence="1" type="ORF">LCGC14_2069040</name>
</gene>
<protein>
    <submittedName>
        <fullName evidence="1">Uncharacterized protein</fullName>
    </submittedName>
</protein>
<organism evidence="1">
    <name type="scientific">marine sediment metagenome</name>
    <dbReference type="NCBI Taxonomy" id="412755"/>
    <lineage>
        <taxon>unclassified sequences</taxon>
        <taxon>metagenomes</taxon>
        <taxon>ecological metagenomes</taxon>
    </lineage>
</organism>
<comment type="caution">
    <text evidence="1">The sequence shown here is derived from an EMBL/GenBank/DDBJ whole genome shotgun (WGS) entry which is preliminary data.</text>
</comment>
<name>A0A0F9HFZ7_9ZZZZ</name>
<evidence type="ECO:0000313" key="1">
    <source>
        <dbReference type="EMBL" id="KKL74022.1"/>
    </source>
</evidence>
<dbReference type="EMBL" id="LAZR01024784">
    <property type="protein sequence ID" value="KKL74022.1"/>
    <property type="molecule type" value="Genomic_DNA"/>
</dbReference>
<accession>A0A0F9HFZ7</accession>
<proteinExistence type="predicted"/>